<reference evidence="1" key="1">
    <citation type="submission" date="2021-01" db="EMBL/GenBank/DDBJ databases">
        <title>Whole genome shotgun sequence of Actinoplanes tereljensis NBRC 105297.</title>
        <authorList>
            <person name="Komaki H."/>
            <person name="Tamura T."/>
        </authorList>
    </citation>
    <scope>NUCLEOTIDE SEQUENCE</scope>
    <source>
        <strain evidence="1">NBRC 105297</strain>
    </source>
</reference>
<accession>A0A919NS04</accession>
<evidence type="ECO:0000313" key="1">
    <source>
        <dbReference type="EMBL" id="GIF22961.1"/>
    </source>
</evidence>
<dbReference type="EMBL" id="BOMY01000037">
    <property type="protein sequence ID" value="GIF22961.1"/>
    <property type="molecule type" value="Genomic_DNA"/>
</dbReference>
<organism evidence="1 2">
    <name type="scientific">Paractinoplanes tereljensis</name>
    <dbReference type="NCBI Taxonomy" id="571912"/>
    <lineage>
        <taxon>Bacteria</taxon>
        <taxon>Bacillati</taxon>
        <taxon>Actinomycetota</taxon>
        <taxon>Actinomycetes</taxon>
        <taxon>Micromonosporales</taxon>
        <taxon>Micromonosporaceae</taxon>
        <taxon>Paractinoplanes</taxon>
    </lineage>
</organism>
<name>A0A919NS04_9ACTN</name>
<gene>
    <name evidence="1" type="ORF">Ate02nite_56910</name>
</gene>
<protein>
    <submittedName>
        <fullName evidence="1">Uncharacterized protein</fullName>
    </submittedName>
</protein>
<evidence type="ECO:0000313" key="2">
    <source>
        <dbReference type="Proteomes" id="UP000623608"/>
    </source>
</evidence>
<sequence length="141" mass="16250">MGHLLAPEYRELTVRTAGMFVELGQTRHPEPPQSIADHLGAEPLEDADQVTQYLDNGYLLIDMMDVERDVLDPEQEILSGSSIMTDGEWLWRQDLSYYVRRHHVTLPPDLLATIRERHYTMPAVDLERLITLTGYADHFAF</sequence>
<keyword evidence="2" id="KW-1185">Reference proteome</keyword>
<dbReference type="AlphaFoldDB" id="A0A919NS04"/>
<comment type="caution">
    <text evidence="1">The sequence shown here is derived from an EMBL/GenBank/DDBJ whole genome shotgun (WGS) entry which is preliminary data.</text>
</comment>
<dbReference type="Proteomes" id="UP000623608">
    <property type="component" value="Unassembled WGS sequence"/>
</dbReference>
<proteinExistence type="predicted"/>